<feature type="chain" id="PRO_5012735930" evidence="4">
    <location>
        <begin position="23"/>
        <end position="597"/>
    </location>
</feature>
<dbReference type="Pfam" id="PF00560">
    <property type="entry name" value="LRR_1"/>
    <property type="match status" value="1"/>
</dbReference>
<evidence type="ECO:0000313" key="6">
    <source>
        <dbReference type="Proteomes" id="UP000242188"/>
    </source>
</evidence>
<organism evidence="5 6">
    <name type="scientific">Mizuhopecten yessoensis</name>
    <name type="common">Japanese scallop</name>
    <name type="synonym">Patinopecten yessoensis</name>
    <dbReference type="NCBI Taxonomy" id="6573"/>
    <lineage>
        <taxon>Eukaryota</taxon>
        <taxon>Metazoa</taxon>
        <taxon>Spiralia</taxon>
        <taxon>Lophotrochozoa</taxon>
        <taxon>Mollusca</taxon>
        <taxon>Bivalvia</taxon>
        <taxon>Autobranchia</taxon>
        <taxon>Pteriomorphia</taxon>
        <taxon>Pectinida</taxon>
        <taxon>Pectinoidea</taxon>
        <taxon>Pectinidae</taxon>
        <taxon>Mizuhopecten</taxon>
    </lineage>
</organism>
<dbReference type="SMART" id="SM00365">
    <property type="entry name" value="LRR_SD22"/>
    <property type="match status" value="3"/>
</dbReference>
<dbReference type="Pfam" id="PF13855">
    <property type="entry name" value="LRR_8"/>
    <property type="match status" value="2"/>
</dbReference>
<evidence type="ECO:0000256" key="4">
    <source>
        <dbReference type="SAM" id="SignalP"/>
    </source>
</evidence>
<dbReference type="SMART" id="SM00369">
    <property type="entry name" value="LRR_TYP"/>
    <property type="match status" value="8"/>
</dbReference>
<dbReference type="InterPro" id="IPR001611">
    <property type="entry name" value="Leu-rich_rpt"/>
</dbReference>
<keyword evidence="3" id="KW-0677">Repeat</keyword>
<evidence type="ECO:0000256" key="3">
    <source>
        <dbReference type="ARBA" id="ARBA00022737"/>
    </source>
</evidence>
<dbReference type="InterPro" id="IPR050541">
    <property type="entry name" value="LRR_TM_domain-containing"/>
</dbReference>
<evidence type="ECO:0000256" key="1">
    <source>
        <dbReference type="ARBA" id="ARBA00022614"/>
    </source>
</evidence>
<dbReference type="PANTHER" id="PTHR24369">
    <property type="entry name" value="ANTIGEN BSP, PUTATIVE-RELATED"/>
    <property type="match status" value="1"/>
</dbReference>
<dbReference type="EMBL" id="NEDP02005460">
    <property type="protein sequence ID" value="OWF40572.1"/>
    <property type="molecule type" value="Genomic_DNA"/>
</dbReference>
<accession>A0A210PVT3</accession>
<dbReference type="GO" id="GO:0005886">
    <property type="term" value="C:plasma membrane"/>
    <property type="evidence" value="ECO:0007669"/>
    <property type="project" value="TreeGrafter"/>
</dbReference>
<comment type="caution">
    <text evidence="5">The sequence shown here is derived from an EMBL/GenBank/DDBJ whole genome shotgun (WGS) entry which is preliminary data.</text>
</comment>
<protein>
    <submittedName>
        <fullName evidence="5">Insulin-like growth factor-binding protein complex acid labile subunit</fullName>
    </submittedName>
</protein>
<evidence type="ECO:0000313" key="5">
    <source>
        <dbReference type="EMBL" id="OWF40572.1"/>
    </source>
</evidence>
<keyword evidence="6" id="KW-1185">Reference proteome</keyword>
<gene>
    <name evidence="5" type="ORF">KP79_PYT20004</name>
</gene>
<dbReference type="PROSITE" id="PS51450">
    <property type="entry name" value="LRR"/>
    <property type="match status" value="3"/>
</dbReference>
<dbReference type="OrthoDB" id="2013775at2759"/>
<keyword evidence="2 4" id="KW-0732">Signal</keyword>
<dbReference type="InterPro" id="IPR003591">
    <property type="entry name" value="Leu-rich_rpt_typical-subtyp"/>
</dbReference>
<dbReference type="AlphaFoldDB" id="A0A210PVT3"/>
<sequence length="597" mass="67444">MAMRGRVTCWMFLILRLVELYATSCPEVAHCICTLAEGNQNDTLMVSKLDCSDKRLTNIPNFEEFKNALIMKLILSNNSFHTVSLNKSTFRGLRIEELDLSHNRFAAIRDDVFRPIRSTLRVLLMDDINLRFNNINFLKRLLKLERLSMRHNVQETAVRLTGGRFPTSNLLQLDLSHNKFSRITDNAFTHLRGTLQVLYLENVGLDFKNLNFVMNMTKLQSLYLGGNGKYPLHLDGEPFYGLNLRSLKYLGLNKCEMALAKENIFEGLENLTHLDLSGNMLHVIPSAILKLTSLVSIDLSYNTKLDHIQDRAFVMLSHLREINLRGTDLRIIAAKAFAGLEETLEILLISNARLPGGYFWIMALRPLRTLKTLDFSYNKISHISNDTFGSLQSLQELDMSGNPLIDFTDNMFEGIELTLKKLILRDMRLTRLPIDALTTLRHLDVLDVSDNMFPTLSDHFLSGVKAKKLVMKNSHIRSISPGAFYGLKGPLSIIMDGNNISDLSFLHDLSPHLVSSLSVLDNPLKCDCVVLGIVHFKIAGVIHGTCADEDTQKRNLQQLSEDGIFLEKCGYSSGTLPAAYTNLVLSMLCLPFLLSYN</sequence>
<feature type="signal peptide" evidence="4">
    <location>
        <begin position="1"/>
        <end position="22"/>
    </location>
</feature>
<proteinExistence type="predicted"/>
<name>A0A210PVT3_MIZYE</name>
<evidence type="ECO:0000256" key="2">
    <source>
        <dbReference type="ARBA" id="ARBA00022729"/>
    </source>
</evidence>
<dbReference type="Proteomes" id="UP000242188">
    <property type="component" value="Unassembled WGS sequence"/>
</dbReference>
<dbReference type="InterPro" id="IPR032675">
    <property type="entry name" value="LRR_dom_sf"/>
</dbReference>
<dbReference type="SUPFAM" id="SSF52058">
    <property type="entry name" value="L domain-like"/>
    <property type="match status" value="2"/>
</dbReference>
<dbReference type="STRING" id="6573.A0A210PVT3"/>
<dbReference type="Gene3D" id="3.80.10.10">
    <property type="entry name" value="Ribonuclease Inhibitor"/>
    <property type="match status" value="5"/>
</dbReference>
<reference evidence="5 6" key="1">
    <citation type="journal article" date="2017" name="Nat. Ecol. Evol.">
        <title>Scallop genome provides insights into evolution of bilaterian karyotype and development.</title>
        <authorList>
            <person name="Wang S."/>
            <person name="Zhang J."/>
            <person name="Jiao W."/>
            <person name="Li J."/>
            <person name="Xun X."/>
            <person name="Sun Y."/>
            <person name="Guo X."/>
            <person name="Huan P."/>
            <person name="Dong B."/>
            <person name="Zhang L."/>
            <person name="Hu X."/>
            <person name="Sun X."/>
            <person name="Wang J."/>
            <person name="Zhao C."/>
            <person name="Wang Y."/>
            <person name="Wang D."/>
            <person name="Huang X."/>
            <person name="Wang R."/>
            <person name="Lv J."/>
            <person name="Li Y."/>
            <person name="Zhang Z."/>
            <person name="Liu B."/>
            <person name="Lu W."/>
            <person name="Hui Y."/>
            <person name="Liang J."/>
            <person name="Zhou Z."/>
            <person name="Hou R."/>
            <person name="Li X."/>
            <person name="Liu Y."/>
            <person name="Li H."/>
            <person name="Ning X."/>
            <person name="Lin Y."/>
            <person name="Zhao L."/>
            <person name="Xing Q."/>
            <person name="Dou J."/>
            <person name="Li Y."/>
            <person name="Mao J."/>
            <person name="Guo H."/>
            <person name="Dou H."/>
            <person name="Li T."/>
            <person name="Mu C."/>
            <person name="Jiang W."/>
            <person name="Fu Q."/>
            <person name="Fu X."/>
            <person name="Miao Y."/>
            <person name="Liu J."/>
            <person name="Yu Q."/>
            <person name="Li R."/>
            <person name="Liao H."/>
            <person name="Li X."/>
            <person name="Kong Y."/>
            <person name="Jiang Z."/>
            <person name="Chourrout D."/>
            <person name="Li R."/>
            <person name="Bao Z."/>
        </authorList>
    </citation>
    <scope>NUCLEOTIDE SEQUENCE [LARGE SCALE GENOMIC DNA]</scope>
    <source>
        <strain evidence="5 6">PY_sf001</strain>
    </source>
</reference>
<dbReference type="PANTHER" id="PTHR24369:SF210">
    <property type="entry name" value="CHAOPTIN-RELATED"/>
    <property type="match status" value="1"/>
</dbReference>
<keyword evidence="1" id="KW-0433">Leucine-rich repeat</keyword>